<organism evidence="3 4">
    <name type="scientific">Noviherbaspirillum pedocola</name>
    <dbReference type="NCBI Taxonomy" id="2801341"/>
    <lineage>
        <taxon>Bacteria</taxon>
        <taxon>Pseudomonadati</taxon>
        <taxon>Pseudomonadota</taxon>
        <taxon>Betaproteobacteria</taxon>
        <taxon>Burkholderiales</taxon>
        <taxon>Oxalobacteraceae</taxon>
        <taxon>Noviherbaspirillum</taxon>
    </lineage>
</organism>
<name>A0A934W8Y0_9BURK</name>
<evidence type="ECO:0000313" key="3">
    <source>
        <dbReference type="EMBL" id="MBK4738115.1"/>
    </source>
</evidence>
<keyword evidence="4" id="KW-1185">Reference proteome</keyword>
<keyword evidence="2" id="KW-1133">Transmembrane helix</keyword>
<feature type="region of interest" description="Disordered" evidence="1">
    <location>
        <begin position="478"/>
        <end position="497"/>
    </location>
</feature>
<feature type="transmembrane region" description="Helical" evidence="2">
    <location>
        <begin position="375"/>
        <end position="397"/>
    </location>
</feature>
<evidence type="ECO:0000256" key="2">
    <source>
        <dbReference type="SAM" id="Phobius"/>
    </source>
</evidence>
<gene>
    <name evidence="3" type="ORF">JJB74_26120</name>
</gene>
<evidence type="ECO:0000313" key="4">
    <source>
        <dbReference type="Proteomes" id="UP000622890"/>
    </source>
</evidence>
<accession>A0A934W8Y0</accession>
<feature type="transmembrane region" description="Helical" evidence="2">
    <location>
        <begin position="158"/>
        <end position="177"/>
    </location>
</feature>
<feature type="transmembrane region" description="Helical" evidence="2">
    <location>
        <begin position="349"/>
        <end position="369"/>
    </location>
</feature>
<evidence type="ECO:0000256" key="1">
    <source>
        <dbReference type="SAM" id="MobiDB-lite"/>
    </source>
</evidence>
<protein>
    <recommendedName>
        <fullName evidence="5">Transmembrane protein</fullName>
    </recommendedName>
</protein>
<dbReference type="RefSeq" id="WP_200597051.1">
    <property type="nucleotide sequence ID" value="NZ_JAEPBG010000017.1"/>
</dbReference>
<comment type="caution">
    <text evidence="3">The sequence shown here is derived from an EMBL/GenBank/DDBJ whole genome shotgun (WGS) entry which is preliminary data.</text>
</comment>
<evidence type="ECO:0008006" key="5">
    <source>
        <dbReference type="Google" id="ProtNLM"/>
    </source>
</evidence>
<dbReference type="Proteomes" id="UP000622890">
    <property type="component" value="Unassembled WGS sequence"/>
</dbReference>
<dbReference type="EMBL" id="JAEPBG010000017">
    <property type="protein sequence ID" value="MBK4738115.1"/>
    <property type="molecule type" value="Genomic_DNA"/>
</dbReference>
<sequence>MSAQHIAIGVSYGVTSGRGANPDCIKEWFNKVFSSTCSESPMPLPKKQMAANDSMVKMDAIIPKKFREKIEHAHVLTAEPCFFEKIKQGFEKLGNKLARLGGNGVIQSIFPNSSKAHEIYRTVFLGIFVAGTVCRAVYTDITAALPGLIKEGTNHIVGIASAVFSVACSVLFVIHAIRDGVVQFPSLNDVRTSLLTIFKNAPSNVKDLTAKVADGMLKAYEATKKRFQTLNIVNTMRETSFLFGNVSSLIAAFSYLIPGLEWAGIAANVFNFFGNVGDFWQGVVQTKEAILELAAIAIEKIRLSKAKEDSAPLSAAQMPALESRKAELDKKYTEATDKLRSSFARGGKAVWAMLAAFVSTGLLVAKLGFGIGTGIAPAVLAGIGIAAVAGFVATLLYPKVRNLLDSLVSKPVDNAKVKMVDEVVKEFKKNPNNPDNVPSHIKLLFPVNELSELMDLAKINANSEMRARISKAFGIVETKPSGNENKAPDPVLSLANA</sequence>
<dbReference type="AlphaFoldDB" id="A0A934W8Y0"/>
<keyword evidence="2" id="KW-0812">Transmembrane</keyword>
<proteinExistence type="predicted"/>
<feature type="transmembrane region" description="Helical" evidence="2">
    <location>
        <begin position="119"/>
        <end position="138"/>
    </location>
</feature>
<keyword evidence="2" id="KW-0472">Membrane</keyword>
<reference evidence="3" key="1">
    <citation type="submission" date="2021-01" db="EMBL/GenBank/DDBJ databases">
        <title>Genome sequence of strain Noviherbaspirillum sp. DKR-6.</title>
        <authorList>
            <person name="Chaudhary D.K."/>
        </authorList>
    </citation>
    <scope>NUCLEOTIDE SEQUENCE</scope>
    <source>
        <strain evidence="3">DKR-6</strain>
    </source>
</reference>